<dbReference type="Proteomes" id="UP000189761">
    <property type="component" value="Unassembled WGS sequence"/>
</dbReference>
<evidence type="ECO:0000313" key="1">
    <source>
        <dbReference type="EMBL" id="OOP69535.1"/>
    </source>
</evidence>
<gene>
    <name evidence="1" type="ORF">BWZ43_04650</name>
</gene>
<protein>
    <submittedName>
        <fullName evidence="1">Uncharacterized protein</fullName>
    </submittedName>
</protein>
<dbReference type="AlphaFoldDB" id="A0A8E2LEV5"/>
<sequence length="63" mass="7534">MDGGPDEKDPEAVYAHYALQRLRIRPQEFFEMDRKEKAFVIASIDIRIKEEQKEAKRAKRKKK</sequence>
<comment type="caution">
    <text evidence="1">The sequence shown here is derived from an EMBL/GenBank/DDBJ whole genome shotgun (WGS) entry which is preliminary data.</text>
</comment>
<dbReference type="EMBL" id="MTLA01000050">
    <property type="protein sequence ID" value="OOP69535.1"/>
    <property type="molecule type" value="Genomic_DNA"/>
</dbReference>
<proteinExistence type="predicted"/>
<keyword evidence="2" id="KW-1185">Reference proteome</keyword>
<accession>A0A8E2LEV5</accession>
<evidence type="ECO:0000313" key="2">
    <source>
        <dbReference type="Proteomes" id="UP000189761"/>
    </source>
</evidence>
<reference evidence="1 2" key="1">
    <citation type="submission" date="2017-01" db="EMBL/GenBank/DDBJ databases">
        <title>Draft genome sequence of Bacillus oleronius.</title>
        <authorList>
            <person name="Allam M."/>
        </authorList>
    </citation>
    <scope>NUCLEOTIDE SEQUENCE [LARGE SCALE GENOMIC DNA]</scope>
    <source>
        <strain evidence="1 2">DSM 9356</strain>
    </source>
</reference>
<organism evidence="1 2">
    <name type="scientific">Heyndrickxia oleronia</name>
    <dbReference type="NCBI Taxonomy" id="38875"/>
    <lineage>
        <taxon>Bacteria</taxon>
        <taxon>Bacillati</taxon>
        <taxon>Bacillota</taxon>
        <taxon>Bacilli</taxon>
        <taxon>Bacillales</taxon>
        <taxon>Bacillaceae</taxon>
        <taxon>Heyndrickxia</taxon>
    </lineage>
</organism>
<name>A0A8E2LEV5_9BACI</name>